<name>A0A1T4N3J2_9HYPH</name>
<dbReference type="PANTHER" id="PTHR46438:SF11">
    <property type="entry name" value="LIPASE-RELATED"/>
    <property type="match status" value="1"/>
</dbReference>
<dbReference type="InterPro" id="IPR000073">
    <property type="entry name" value="AB_hydrolase_1"/>
</dbReference>
<dbReference type="EMBL" id="FUWJ01000002">
    <property type="protein sequence ID" value="SJZ73595.1"/>
    <property type="molecule type" value="Genomic_DNA"/>
</dbReference>
<dbReference type="SUPFAM" id="SSF53474">
    <property type="entry name" value="alpha/beta-Hydrolases"/>
    <property type="match status" value="1"/>
</dbReference>
<dbReference type="Pfam" id="PF00561">
    <property type="entry name" value="Abhydrolase_1"/>
    <property type="match status" value="1"/>
</dbReference>
<keyword evidence="3" id="KW-1185">Reference proteome</keyword>
<organism evidence="2 3">
    <name type="scientific">Enhydrobacter aerosaccus</name>
    <dbReference type="NCBI Taxonomy" id="225324"/>
    <lineage>
        <taxon>Bacteria</taxon>
        <taxon>Pseudomonadati</taxon>
        <taxon>Pseudomonadota</taxon>
        <taxon>Alphaproteobacteria</taxon>
        <taxon>Hyphomicrobiales</taxon>
        <taxon>Enhydrobacter</taxon>
    </lineage>
</organism>
<dbReference type="GO" id="GO:0016787">
    <property type="term" value="F:hydrolase activity"/>
    <property type="evidence" value="ECO:0007669"/>
    <property type="project" value="UniProtKB-KW"/>
</dbReference>
<dbReference type="Proteomes" id="UP000190092">
    <property type="component" value="Unassembled WGS sequence"/>
</dbReference>
<dbReference type="STRING" id="225324.SAMN02745126_02081"/>
<dbReference type="OrthoDB" id="7253779at2"/>
<feature type="domain" description="AB hydrolase-1" evidence="1">
    <location>
        <begin position="44"/>
        <end position="277"/>
    </location>
</feature>
<evidence type="ECO:0000313" key="3">
    <source>
        <dbReference type="Proteomes" id="UP000190092"/>
    </source>
</evidence>
<reference evidence="3" key="1">
    <citation type="submission" date="2017-02" db="EMBL/GenBank/DDBJ databases">
        <authorList>
            <person name="Varghese N."/>
            <person name="Submissions S."/>
        </authorList>
    </citation>
    <scope>NUCLEOTIDE SEQUENCE [LARGE SCALE GENOMIC DNA]</scope>
    <source>
        <strain evidence="3">ATCC 27094</strain>
    </source>
</reference>
<accession>A0A1T4N3J2</accession>
<evidence type="ECO:0000313" key="2">
    <source>
        <dbReference type="EMBL" id="SJZ73595.1"/>
    </source>
</evidence>
<dbReference type="PRINTS" id="PR00111">
    <property type="entry name" value="ABHYDROLASE"/>
</dbReference>
<dbReference type="InterPro" id="IPR029058">
    <property type="entry name" value="AB_hydrolase_fold"/>
</dbReference>
<dbReference type="RefSeq" id="WP_085933803.1">
    <property type="nucleotide sequence ID" value="NZ_FUWJ01000002.1"/>
</dbReference>
<sequence>MSDKRPANFSSVWADLRGVSFKQHYIEAGGIRTRCIESGDPSKPLVLALHGVGGHAEAYSRNFGPHADHFWFVAIDMLGHGWTDKPPIDYQVKDYADHVLAVLKALGRDKAMISGESLGGWVATYLAVHRPAAVQKLVLNTAGGWTAHPQVMERLKKLSNEAASDPTWERIKARLEFLMCDKSMVSDDLIETRRAIYAQPGFADTMKRIMCLQEMEIRRPNMITAEQYRSIKAPTMVVWTSHDPTATPEEGKQIADMIPSSKFVVMNRCGHWPQFEDAEQFNRLHVEFLRTGK</sequence>
<evidence type="ECO:0000259" key="1">
    <source>
        <dbReference type="Pfam" id="PF00561"/>
    </source>
</evidence>
<gene>
    <name evidence="2" type="ORF">SAMN02745126_02081</name>
</gene>
<keyword evidence="2" id="KW-0378">Hydrolase</keyword>
<dbReference type="AlphaFoldDB" id="A0A1T4N3J2"/>
<dbReference type="Gene3D" id="3.40.50.1820">
    <property type="entry name" value="alpha/beta hydrolase"/>
    <property type="match status" value="1"/>
</dbReference>
<proteinExistence type="predicted"/>
<protein>
    <submittedName>
        <fullName evidence="2">2-hydroxy-6-oxonona-2,4-dienedioate hydrolase</fullName>
    </submittedName>
</protein>
<dbReference type="PANTHER" id="PTHR46438">
    <property type="entry name" value="ALPHA/BETA-HYDROLASES SUPERFAMILY PROTEIN"/>
    <property type="match status" value="1"/>
</dbReference>